<dbReference type="AlphaFoldDB" id="A0A0F9ISD8"/>
<reference evidence="1" key="1">
    <citation type="journal article" date="2015" name="Nature">
        <title>Complex archaea that bridge the gap between prokaryotes and eukaryotes.</title>
        <authorList>
            <person name="Spang A."/>
            <person name="Saw J.H."/>
            <person name="Jorgensen S.L."/>
            <person name="Zaremba-Niedzwiedzka K."/>
            <person name="Martijn J."/>
            <person name="Lind A.E."/>
            <person name="van Eijk R."/>
            <person name="Schleper C."/>
            <person name="Guy L."/>
            <person name="Ettema T.J."/>
        </authorList>
    </citation>
    <scope>NUCLEOTIDE SEQUENCE</scope>
</reference>
<sequence length="481" mass="53393">MISRLVDQGSETKDPLDLIAKNLEFLTQYVTENGDKTKQASTQTATLLHGPGGIFNVLGTDPTVISAYVRPFQSIATVLPLVPNNDTNPQFASFTGYTADDGTQPALVCDPAPTTDMKSCYLTAQFGLTRFDTKTIDPGQILLRVNRGDFTDLNLIGQVLGLENVTPAGLDGSQIIALVEMAALVGAAAQAERKLVREFWQGAVANTNEFPGLDAQIATGQVDDKTNQACPALDSDVKDFTFNEIGGTNKDIAEYMEMLEFFVRNNAEAASLEVDWVFSMRPQLWQRMSQIWPIKYNTLPEDLTLAATTGNRIFLDGRQNTQDRDTMRRSMTITINGTDYPVIADVGIFEDTNTTNANLAAGQFSSSIYMVPVRVNGIASTERQYLDYREWNGQIVRPDLQNFWTDDGVYSWATNSTYWCHLFGLRTQQRIVLKTPQLAGRIDNVMYEPLQHLRSPFTESPYHQDGGVSIRGVDADFAVWK</sequence>
<accession>A0A0F9ISD8</accession>
<dbReference type="EMBL" id="LAZR01013246">
    <property type="protein sequence ID" value="KKM22859.1"/>
    <property type="molecule type" value="Genomic_DNA"/>
</dbReference>
<evidence type="ECO:0000313" key="1">
    <source>
        <dbReference type="EMBL" id="KKM22859.1"/>
    </source>
</evidence>
<proteinExistence type="predicted"/>
<name>A0A0F9ISD8_9ZZZZ</name>
<protein>
    <submittedName>
        <fullName evidence="1">Uncharacterized protein</fullName>
    </submittedName>
</protein>
<organism evidence="1">
    <name type="scientific">marine sediment metagenome</name>
    <dbReference type="NCBI Taxonomy" id="412755"/>
    <lineage>
        <taxon>unclassified sequences</taxon>
        <taxon>metagenomes</taxon>
        <taxon>ecological metagenomes</taxon>
    </lineage>
</organism>
<comment type="caution">
    <text evidence="1">The sequence shown here is derived from an EMBL/GenBank/DDBJ whole genome shotgun (WGS) entry which is preliminary data.</text>
</comment>
<gene>
    <name evidence="1" type="ORF">LCGC14_1621060</name>
</gene>